<dbReference type="AlphaFoldDB" id="A0A6A5A9W7"/>
<dbReference type="VEuPathDB" id="FungiDB:H257_18441"/>
<feature type="region of interest" description="Disordered" evidence="1">
    <location>
        <begin position="159"/>
        <end position="178"/>
    </location>
</feature>
<comment type="caution">
    <text evidence="2">The sequence shown here is derived from an EMBL/GenBank/DDBJ whole genome shotgun (WGS) entry which is preliminary data.</text>
</comment>
<dbReference type="Proteomes" id="UP000469452">
    <property type="component" value="Unassembled WGS sequence"/>
</dbReference>
<protein>
    <submittedName>
        <fullName evidence="2">Uncharacterized protein</fullName>
    </submittedName>
</protein>
<dbReference type="VEuPathDB" id="FungiDB:H257_01623"/>
<evidence type="ECO:0000313" key="3">
    <source>
        <dbReference type="Proteomes" id="UP000469452"/>
    </source>
</evidence>
<sequence length="616" mass="68846">MGGEWRRSAVGCIPSTDRSLLKATCTYVWRVPVEQLSEDDYRDRIMEIVGQPATKWTLTKSDMQNYCRALSVDPHGDVTSRLVSFMERVDDVIDENGLRQQLKDSTMLRTFVKVVAVRITPSYLRDRVEEQMKTVRANDLVAFPDILREQLDRTHDADMVNQQRNSYGSKRGREEDDQGCRITKHAKKANQAVRDQRELRGNYPRPPGGYIKPERSAAVWSPSTQKRTGDPPATKYGPQANSRPRHDDCHVQAVRDEARPRFAPGRDDRGMLCFVARECPNRKDGDSGYTSWKKGKNAVKWFKARERKANMQSKRMKKPPPPSKEDDGRWVRLNSVLEAPYCPDTGADENIVPQAMVDELQALQPQLQVVKLAAPFVGTACNQMPFEASSYVDLTLTMQTAAGPVKVPGKHRCYVVNDGDEFLVSDDTLKTIGIDIDRLLEQVARLQVDEDGDDLEEVGGDCVELPQRSAVRAATMKAVLPVAKNEVEEALQGMIDGAVDISNGTYGSDPPAKVKPLKVTPKDGCVPYRCKGRKHNLLEERFLKLFAQELLNAGVKSNQQSAWCSPVNPVLKPDGRKSLKSADKWSDDDDKRLPSCQLANRAEGGNDAVPGYHSGP</sequence>
<feature type="region of interest" description="Disordered" evidence="1">
    <location>
        <begin position="563"/>
        <end position="616"/>
    </location>
</feature>
<feature type="region of interest" description="Disordered" evidence="1">
    <location>
        <begin position="308"/>
        <end position="328"/>
    </location>
</feature>
<gene>
    <name evidence="2" type="ORF">AaE_007545</name>
</gene>
<name>A0A6A5A9W7_APHAT</name>
<evidence type="ECO:0000256" key="1">
    <source>
        <dbReference type="SAM" id="MobiDB-lite"/>
    </source>
</evidence>
<reference evidence="2 3" key="1">
    <citation type="submission" date="2019-06" db="EMBL/GenBank/DDBJ databases">
        <title>Genomics analysis of Aphanomyces spp. identifies a new class of oomycete effector associated with host adaptation.</title>
        <authorList>
            <person name="Gaulin E."/>
        </authorList>
    </citation>
    <scope>NUCLEOTIDE SEQUENCE [LARGE SCALE GENOMIC DNA]</scope>
    <source>
        <strain evidence="2 3">E</strain>
    </source>
</reference>
<feature type="region of interest" description="Disordered" evidence="1">
    <location>
        <begin position="189"/>
        <end position="247"/>
    </location>
</feature>
<accession>A0A6A5A9W7</accession>
<feature type="compositionally biased region" description="Basic and acidic residues" evidence="1">
    <location>
        <begin position="573"/>
        <end position="593"/>
    </location>
</feature>
<evidence type="ECO:0000313" key="2">
    <source>
        <dbReference type="EMBL" id="KAF0747913.1"/>
    </source>
</evidence>
<organism evidence="2 3">
    <name type="scientific">Aphanomyces astaci</name>
    <name type="common">Crayfish plague agent</name>
    <dbReference type="NCBI Taxonomy" id="112090"/>
    <lineage>
        <taxon>Eukaryota</taxon>
        <taxon>Sar</taxon>
        <taxon>Stramenopiles</taxon>
        <taxon>Oomycota</taxon>
        <taxon>Saprolegniomycetes</taxon>
        <taxon>Saprolegniales</taxon>
        <taxon>Verrucalvaceae</taxon>
        <taxon>Aphanomyces</taxon>
    </lineage>
</organism>
<proteinExistence type="predicted"/>
<dbReference type="EMBL" id="VJMI01013386">
    <property type="protein sequence ID" value="KAF0747913.1"/>
    <property type="molecule type" value="Genomic_DNA"/>
</dbReference>
<dbReference type="InterPro" id="IPR043502">
    <property type="entry name" value="DNA/RNA_pol_sf"/>
</dbReference>
<dbReference type="SUPFAM" id="SSF56672">
    <property type="entry name" value="DNA/RNA polymerases"/>
    <property type="match status" value="1"/>
</dbReference>